<name>M4C5B0_HYAAE</name>
<evidence type="ECO:0000313" key="2">
    <source>
        <dbReference type="Proteomes" id="UP000011713"/>
    </source>
</evidence>
<accession>M4C5B0</accession>
<dbReference type="EnsemblProtists" id="HpaT814285">
    <property type="protein sequence ID" value="HpaP814285"/>
    <property type="gene ID" value="HpaG814285"/>
</dbReference>
<dbReference type="HOGENOM" id="CLU_2799436_0_0_1"/>
<dbReference type="VEuPathDB" id="FungiDB:HpaG814285"/>
<dbReference type="EMBL" id="JH598328">
    <property type="status" value="NOT_ANNOTATED_CDS"/>
    <property type="molecule type" value="Genomic_DNA"/>
</dbReference>
<proteinExistence type="predicted"/>
<evidence type="ECO:0000313" key="1">
    <source>
        <dbReference type="EnsemblProtists" id="HpaP814285"/>
    </source>
</evidence>
<dbReference type="AlphaFoldDB" id="M4C5B0"/>
<organism evidence="1 2">
    <name type="scientific">Hyaloperonospora arabidopsidis (strain Emoy2)</name>
    <name type="common">Downy mildew agent</name>
    <name type="synonym">Peronospora arabidopsidis</name>
    <dbReference type="NCBI Taxonomy" id="559515"/>
    <lineage>
        <taxon>Eukaryota</taxon>
        <taxon>Sar</taxon>
        <taxon>Stramenopiles</taxon>
        <taxon>Oomycota</taxon>
        <taxon>Peronosporomycetes</taxon>
        <taxon>Peronosporales</taxon>
        <taxon>Peronosporaceae</taxon>
        <taxon>Hyaloperonospora</taxon>
    </lineage>
</organism>
<dbReference type="InParanoid" id="M4C5B0"/>
<keyword evidence="2" id="KW-1185">Reference proteome</keyword>
<protein>
    <submittedName>
        <fullName evidence="1">Uncharacterized protein</fullName>
    </submittedName>
</protein>
<reference evidence="2" key="1">
    <citation type="journal article" date="2010" name="Science">
        <title>Signatures of adaptation to obligate biotrophy in the Hyaloperonospora arabidopsidis genome.</title>
        <authorList>
            <person name="Baxter L."/>
            <person name="Tripathy S."/>
            <person name="Ishaque N."/>
            <person name="Boot N."/>
            <person name="Cabral A."/>
            <person name="Kemen E."/>
            <person name="Thines M."/>
            <person name="Ah-Fong A."/>
            <person name="Anderson R."/>
            <person name="Badejoko W."/>
            <person name="Bittner-Eddy P."/>
            <person name="Boore J.L."/>
            <person name="Chibucos M.C."/>
            <person name="Coates M."/>
            <person name="Dehal P."/>
            <person name="Delehaunty K."/>
            <person name="Dong S."/>
            <person name="Downton P."/>
            <person name="Dumas B."/>
            <person name="Fabro G."/>
            <person name="Fronick C."/>
            <person name="Fuerstenberg S.I."/>
            <person name="Fulton L."/>
            <person name="Gaulin E."/>
            <person name="Govers F."/>
            <person name="Hughes L."/>
            <person name="Humphray S."/>
            <person name="Jiang R.H."/>
            <person name="Judelson H."/>
            <person name="Kamoun S."/>
            <person name="Kyung K."/>
            <person name="Meijer H."/>
            <person name="Minx P."/>
            <person name="Morris P."/>
            <person name="Nelson J."/>
            <person name="Phuntumart V."/>
            <person name="Qutob D."/>
            <person name="Rehmany A."/>
            <person name="Rougon-Cardoso A."/>
            <person name="Ryden P."/>
            <person name="Torto-Alalibo T."/>
            <person name="Studholme D."/>
            <person name="Wang Y."/>
            <person name="Win J."/>
            <person name="Wood J."/>
            <person name="Clifton S.W."/>
            <person name="Rogers J."/>
            <person name="Van den Ackerveken G."/>
            <person name="Jones J.D."/>
            <person name="McDowell J.M."/>
            <person name="Beynon J."/>
            <person name="Tyler B.M."/>
        </authorList>
    </citation>
    <scope>NUCLEOTIDE SEQUENCE [LARGE SCALE GENOMIC DNA]</scope>
    <source>
        <strain evidence="2">Emoy2</strain>
    </source>
</reference>
<dbReference type="Proteomes" id="UP000011713">
    <property type="component" value="Unassembled WGS sequence"/>
</dbReference>
<reference evidence="1" key="2">
    <citation type="submission" date="2015-06" db="UniProtKB">
        <authorList>
            <consortium name="EnsemblProtists"/>
        </authorList>
    </citation>
    <scope>IDENTIFICATION</scope>
    <source>
        <strain evidence="1">Emoy2</strain>
    </source>
</reference>
<sequence>MPHVLVYSFRVFSPELGRRSIGAAPDGVLRARTEIERRDTCSYHLGGRLRLMLLPLVLNYCCVYAVFL</sequence>